<keyword evidence="1" id="KW-0812">Transmembrane</keyword>
<sequence>MPNALTFLAAVWLLLAAVSFDHTAAERWNELVTGTVIAVVALTRAISPRSIPWLDWVTVALGGWLVATPLLLAYDTPGEAVNVVVVGLVVIALALVSTAISWRARSKPRFDAYPGDTSRMG</sequence>
<keyword evidence="1" id="KW-1133">Transmembrane helix</keyword>
<proteinExistence type="predicted"/>
<dbReference type="InterPro" id="IPR005530">
    <property type="entry name" value="SPW"/>
</dbReference>
<feature type="transmembrane region" description="Helical" evidence="1">
    <location>
        <begin position="30"/>
        <end position="46"/>
    </location>
</feature>
<feature type="transmembrane region" description="Helical" evidence="1">
    <location>
        <begin position="53"/>
        <end position="74"/>
    </location>
</feature>
<dbReference type="Pfam" id="PF03779">
    <property type="entry name" value="SPW"/>
    <property type="match status" value="1"/>
</dbReference>
<evidence type="ECO:0000313" key="5">
    <source>
        <dbReference type="Proteomes" id="UP000192840"/>
    </source>
</evidence>
<keyword evidence="1" id="KW-0472">Membrane</keyword>
<feature type="transmembrane region" description="Helical" evidence="1">
    <location>
        <begin position="80"/>
        <end position="100"/>
    </location>
</feature>
<feature type="domain" description="SPW repeat-containing integral membrane" evidence="3">
    <location>
        <begin position="2"/>
        <end position="95"/>
    </location>
</feature>
<dbReference type="EMBL" id="FWYC01000022">
    <property type="protein sequence ID" value="SMD24663.1"/>
    <property type="molecule type" value="Genomic_DNA"/>
</dbReference>
<keyword evidence="2" id="KW-0732">Signal</keyword>
<dbReference type="AlphaFoldDB" id="A0A1W2FS20"/>
<reference evidence="5" key="1">
    <citation type="submission" date="2017-04" db="EMBL/GenBank/DDBJ databases">
        <authorList>
            <person name="Varghese N."/>
            <person name="Submissions S."/>
        </authorList>
    </citation>
    <scope>NUCLEOTIDE SEQUENCE [LARGE SCALE GENOMIC DNA]</scope>
    <source>
        <strain evidence="5">DSM 44073</strain>
    </source>
</reference>
<dbReference type="eggNOG" id="ENOG5032V7V">
    <property type="taxonomic scope" value="Bacteria"/>
</dbReference>
<evidence type="ECO:0000256" key="1">
    <source>
        <dbReference type="SAM" id="Phobius"/>
    </source>
</evidence>
<evidence type="ECO:0000313" key="4">
    <source>
        <dbReference type="EMBL" id="SMD24663.1"/>
    </source>
</evidence>
<protein>
    <submittedName>
        <fullName evidence="4">SPW repeat-containing protein</fullName>
    </submittedName>
</protein>
<evidence type="ECO:0000256" key="2">
    <source>
        <dbReference type="SAM" id="SignalP"/>
    </source>
</evidence>
<name>A0A1W2FS20_9PSEU</name>
<organism evidence="4 5">
    <name type="scientific">Lentzea albidocapillata</name>
    <dbReference type="NCBI Taxonomy" id="40571"/>
    <lineage>
        <taxon>Bacteria</taxon>
        <taxon>Bacillati</taxon>
        <taxon>Actinomycetota</taxon>
        <taxon>Actinomycetes</taxon>
        <taxon>Pseudonocardiales</taxon>
        <taxon>Pseudonocardiaceae</taxon>
        <taxon>Lentzea</taxon>
    </lineage>
</organism>
<feature type="chain" id="PRO_5038490286" evidence="2">
    <location>
        <begin position="25"/>
        <end position="121"/>
    </location>
</feature>
<keyword evidence="5" id="KW-1185">Reference proteome</keyword>
<evidence type="ECO:0000259" key="3">
    <source>
        <dbReference type="Pfam" id="PF03779"/>
    </source>
</evidence>
<dbReference type="Proteomes" id="UP000192840">
    <property type="component" value="Unassembled WGS sequence"/>
</dbReference>
<feature type="signal peptide" evidence="2">
    <location>
        <begin position="1"/>
        <end position="24"/>
    </location>
</feature>
<gene>
    <name evidence="4" type="ORF">SAMN05660733_07785</name>
</gene>
<dbReference type="STRING" id="40571.SAMN05660733_07785"/>
<accession>A0A1W2FS20</accession>